<evidence type="ECO:0000256" key="1">
    <source>
        <dbReference type="SAM" id="MobiDB-lite"/>
    </source>
</evidence>
<feature type="compositionally biased region" description="Basic residues" evidence="1">
    <location>
        <begin position="154"/>
        <end position="163"/>
    </location>
</feature>
<evidence type="ECO:0000313" key="3">
    <source>
        <dbReference type="Proteomes" id="UP000041254"/>
    </source>
</evidence>
<dbReference type="AlphaFoldDB" id="A0A0G4F819"/>
<dbReference type="EMBL" id="CDMY01000388">
    <property type="protein sequence ID" value="CEM08858.1"/>
    <property type="molecule type" value="Genomic_DNA"/>
</dbReference>
<keyword evidence="3" id="KW-1185">Reference proteome</keyword>
<dbReference type="InParanoid" id="A0A0G4F819"/>
<feature type="compositionally biased region" description="Acidic residues" evidence="1">
    <location>
        <begin position="181"/>
        <end position="190"/>
    </location>
</feature>
<feature type="region of interest" description="Disordered" evidence="1">
    <location>
        <begin position="90"/>
        <end position="210"/>
    </location>
</feature>
<dbReference type="Proteomes" id="UP000041254">
    <property type="component" value="Unassembled WGS sequence"/>
</dbReference>
<sequence>MDEESTAGEVKELLEHLLGLGDMTPYGSKFFGDTIEMIVDEIDKGPDTYHKDDLETAFEQAVSMAAHTPAHSPPQGFVCLSGVCRAEAPTTTAPAPAAGDSRGGRGPRGGRQRAGGDGGSGEGGMDVEWEGAPPSDPSSSGASASTEEEEAAHTRKRRRRNLKPCRYDKSINEPRERDGDSNESEGEDDLAWANGESRKGVGRKRCNITV</sequence>
<feature type="compositionally biased region" description="Basic residues" evidence="1">
    <location>
        <begin position="200"/>
        <end position="210"/>
    </location>
</feature>
<accession>A0A0G4F819</accession>
<gene>
    <name evidence="2" type="ORF">Vbra_8888</name>
</gene>
<proteinExistence type="predicted"/>
<feature type="compositionally biased region" description="Basic and acidic residues" evidence="1">
    <location>
        <begin position="165"/>
        <end position="180"/>
    </location>
</feature>
<feature type="compositionally biased region" description="Gly residues" evidence="1">
    <location>
        <begin position="104"/>
        <end position="124"/>
    </location>
</feature>
<reference evidence="2 3" key="1">
    <citation type="submission" date="2014-11" db="EMBL/GenBank/DDBJ databases">
        <authorList>
            <person name="Zhu J."/>
            <person name="Qi W."/>
            <person name="Song R."/>
        </authorList>
    </citation>
    <scope>NUCLEOTIDE SEQUENCE [LARGE SCALE GENOMIC DNA]</scope>
</reference>
<feature type="compositionally biased region" description="Low complexity" evidence="1">
    <location>
        <begin position="90"/>
        <end position="100"/>
    </location>
</feature>
<evidence type="ECO:0000313" key="2">
    <source>
        <dbReference type="EMBL" id="CEM08858.1"/>
    </source>
</evidence>
<feature type="compositionally biased region" description="Low complexity" evidence="1">
    <location>
        <begin position="130"/>
        <end position="145"/>
    </location>
</feature>
<protein>
    <submittedName>
        <fullName evidence="2">Uncharacterized protein</fullName>
    </submittedName>
</protein>
<organism evidence="2 3">
    <name type="scientific">Vitrella brassicaformis (strain CCMP3155)</name>
    <dbReference type="NCBI Taxonomy" id="1169540"/>
    <lineage>
        <taxon>Eukaryota</taxon>
        <taxon>Sar</taxon>
        <taxon>Alveolata</taxon>
        <taxon>Colpodellida</taxon>
        <taxon>Vitrellaceae</taxon>
        <taxon>Vitrella</taxon>
    </lineage>
</organism>
<dbReference type="VEuPathDB" id="CryptoDB:Vbra_8888"/>
<name>A0A0G4F819_VITBC</name>